<dbReference type="Pfam" id="PF01145">
    <property type="entry name" value="Band_7"/>
    <property type="match status" value="1"/>
</dbReference>
<dbReference type="Proteomes" id="UP000321104">
    <property type="component" value="Unassembled WGS sequence"/>
</dbReference>
<evidence type="ECO:0000313" key="6">
    <source>
        <dbReference type="Proteomes" id="UP000032673"/>
    </source>
</evidence>
<dbReference type="EMBL" id="BAMW01000007">
    <property type="protein sequence ID" value="GAN62454.1"/>
    <property type="molecule type" value="Genomic_DNA"/>
</dbReference>
<keyword evidence="2" id="KW-0812">Transmembrane</keyword>
<dbReference type="PANTHER" id="PTHR43446:SF1">
    <property type="entry name" value="BAND 7 DOMAIN-CONTAINING PROTEIN"/>
    <property type="match status" value="1"/>
</dbReference>
<comment type="caution">
    <text evidence="5">The sequence shown here is derived from an EMBL/GenBank/DDBJ whole genome shotgun (WGS) entry which is preliminary data.</text>
</comment>
<dbReference type="InterPro" id="IPR001107">
    <property type="entry name" value="Band_7"/>
</dbReference>
<evidence type="ECO:0000256" key="1">
    <source>
        <dbReference type="ARBA" id="ARBA00004167"/>
    </source>
</evidence>
<dbReference type="Proteomes" id="UP000032673">
    <property type="component" value="Unassembled WGS sequence"/>
</dbReference>
<evidence type="ECO:0000259" key="3">
    <source>
        <dbReference type="SMART" id="SM00244"/>
    </source>
</evidence>
<feature type="domain" description="Band 7" evidence="3">
    <location>
        <begin position="81"/>
        <end position="264"/>
    </location>
</feature>
<reference evidence="5 7" key="2">
    <citation type="submission" date="2019-07" db="EMBL/GenBank/DDBJ databases">
        <title>Whole genome shotgun sequence of Acetobacter indonesiensis NBRC 16471.</title>
        <authorList>
            <person name="Hosoyama A."/>
            <person name="Uohara A."/>
            <person name="Ohji S."/>
            <person name="Ichikawa N."/>
        </authorList>
    </citation>
    <scope>NUCLEOTIDE SEQUENCE [LARGE SCALE GENOMIC DNA]</scope>
    <source>
        <strain evidence="5 7">NBRC 16471</strain>
    </source>
</reference>
<dbReference type="SMART" id="SM00244">
    <property type="entry name" value="PHB"/>
    <property type="match status" value="1"/>
</dbReference>
<reference evidence="4 6" key="1">
    <citation type="submission" date="2012-11" db="EMBL/GenBank/DDBJ databases">
        <title>Whole genome sequence of Acetobacter indonesiensis 5H-1.</title>
        <authorList>
            <person name="Azuma Y."/>
            <person name="Higashiura N."/>
            <person name="Hirakawa H."/>
            <person name="Matsushita K."/>
        </authorList>
    </citation>
    <scope>NUCLEOTIDE SEQUENCE [LARGE SCALE GENOMIC DNA]</scope>
    <source>
        <strain evidence="4 6">5H-1</strain>
    </source>
</reference>
<sequence length="329" mass="35162">MTSAPQPSRSARPEDTVFQSGRIIERPARAVSAWVVLALCIGLLVVGLALVASAGAPSTPAESVPALLGIACFLPIPVLLKGLIILQPNEAAVCLLFGNYKGTLTDAGFRWVNPLYSRIKLSLRLKTQETGPLKVNDAVGNPVEIGAVVIWRVAQAARATLEVENYDRYVSAQSETTLRLLASRHPYDPTEQYDAFTPQGTSASDTVSDTYSAITLRDGSDVLAGLLLQELQLRMAPVGIEVVDARISHLAYAPEIAGAMLRKQAANAVIAARRVITRGAVSIIEDALADLEGRMDHRLEPEQRAAMISNLLVVLIGDREATPVVNAGL</sequence>
<evidence type="ECO:0000313" key="7">
    <source>
        <dbReference type="Proteomes" id="UP000321104"/>
    </source>
</evidence>
<feature type="transmembrane region" description="Helical" evidence="2">
    <location>
        <begin position="66"/>
        <end position="86"/>
    </location>
</feature>
<dbReference type="AlphaFoldDB" id="A0A6N3T5N6"/>
<gene>
    <name evidence="4" type="ORF">Abin_007_144</name>
    <name evidence="5" type="ORF">AIN02nite_12950</name>
</gene>
<evidence type="ECO:0000256" key="2">
    <source>
        <dbReference type="SAM" id="Phobius"/>
    </source>
</evidence>
<keyword evidence="2" id="KW-1133">Transmembrane helix</keyword>
<dbReference type="GO" id="GO:0016020">
    <property type="term" value="C:membrane"/>
    <property type="evidence" value="ECO:0007669"/>
    <property type="project" value="UniProtKB-SubCell"/>
</dbReference>
<dbReference type="InterPro" id="IPR036013">
    <property type="entry name" value="Band_7/SPFH_dom_sf"/>
</dbReference>
<dbReference type="Gene3D" id="3.30.479.30">
    <property type="entry name" value="Band 7 domain"/>
    <property type="match status" value="1"/>
</dbReference>
<accession>A0A6N3T5N6</accession>
<dbReference type="RefSeq" id="WP_048844980.1">
    <property type="nucleotide sequence ID" value="NZ_BAMW01000007.1"/>
</dbReference>
<comment type="subcellular location">
    <subcellularLocation>
        <location evidence="1">Membrane</location>
        <topology evidence="1">Single-pass membrane protein</topology>
    </subcellularLocation>
</comment>
<keyword evidence="2" id="KW-0472">Membrane</keyword>
<dbReference type="CDD" id="cd03402">
    <property type="entry name" value="SPFH_like_u2"/>
    <property type="match status" value="1"/>
</dbReference>
<evidence type="ECO:0000313" key="4">
    <source>
        <dbReference type="EMBL" id="GAN62454.1"/>
    </source>
</evidence>
<proteinExistence type="predicted"/>
<dbReference type="PANTHER" id="PTHR43446">
    <property type="entry name" value="MEMBRANE PROTEIN-RELATED"/>
    <property type="match status" value="1"/>
</dbReference>
<dbReference type="SUPFAM" id="SSF117892">
    <property type="entry name" value="Band 7/SPFH domain"/>
    <property type="match status" value="1"/>
</dbReference>
<name>A0A6N3T5N6_9PROT</name>
<evidence type="ECO:0000313" key="5">
    <source>
        <dbReference type="EMBL" id="GEN03270.1"/>
    </source>
</evidence>
<protein>
    <submittedName>
        <fullName evidence="5">Membrane protein</fullName>
    </submittedName>
</protein>
<dbReference type="EMBL" id="BJXQ01000006">
    <property type="protein sequence ID" value="GEN03270.1"/>
    <property type="molecule type" value="Genomic_DNA"/>
</dbReference>
<keyword evidence="6" id="KW-1185">Reference proteome</keyword>
<organism evidence="5 7">
    <name type="scientific">Acetobacter indonesiensis</name>
    <dbReference type="NCBI Taxonomy" id="104101"/>
    <lineage>
        <taxon>Bacteria</taxon>
        <taxon>Pseudomonadati</taxon>
        <taxon>Pseudomonadota</taxon>
        <taxon>Alphaproteobacteria</taxon>
        <taxon>Acetobacterales</taxon>
        <taxon>Acetobacteraceae</taxon>
        <taxon>Acetobacter</taxon>
    </lineage>
</organism>
<feature type="transmembrane region" description="Helical" evidence="2">
    <location>
        <begin position="31"/>
        <end position="54"/>
    </location>
</feature>